<evidence type="ECO:0000256" key="2">
    <source>
        <dbReference type="SAM" id="SignalP"/>
    </source>
</evidence>
<name>A0A7Y6NPA5_9BURK</name>
<comment type="caution">
    <text evidence="3">The sequence shown here is derived from an EMBL/GenBank/DDBJ whole genome shotgun (WGS) entry which is preliminary data.</text>
</comment>
<proteinExistence type="predicted"/>
<keyword evidence="2" id="KW-0732">Signal</keyword>
<evidence type="ECO:0000313" key="4">
    <source>
        <dbReference type="Proteomes" id="UP000529637"/>
    </source>
</evidence>
<feature type="region of interest" description="Disordered" evidence="1">
    <location>
        <begin position="62"/>
        <end position="98"/>
    </location>
</feature>
<accession>A0A7Y6NPA5</accession>
<dbReference type="Proteomes" id="UP000529637">
    <property type="component" value="Unassembled WGS sequence"/>
</dbReference>
<sequence length="160" mass="16049">MRLSRRQKHWTVRLAVALLLLGSAVPLLASAAAALQGRGVGEICSIYGVVLPAPDVPATGADAQHHAAHTHHHHADAHAAAGGTTDPSGDGEEGSKLHAGGGQHCVLSALAVLAGGGVPCADALAPQLAAAPSTWTDGEPGPDAVDRWAARLRHAPPARG</sequence>
<feature type="chain" id="PRO_5031200268" description="DUF2946 domain-containing protein" evidence="2">
    <location>
        <begin position="30"/>
        <end position="160"/>
    </location>
</feature>
<feature type="compositionally biased region" description="Basic residues" evidence="1">
    <location>
        <begin position="66"/>
        <end position="75"/>
    </location>
</feature>
<reference evidence="3 4" key="1">
    <citation type="submission" date="2020-06" db="EMBL/GenBank/DDBJ databases">
        <title>Schlegella sp. ID0723 isolated from air conditioner.</title>
        <authorList>
            <person name="Kim D.Y."/>
            <person name="Kim D.-U."/>
        </authorList>
    </citation>
    <scope>NUCLEOTIDE SEQUENCE [LARGE SCALE GENOMIC DNA]</scope>
    <source>
        <strain evidence="3 4">ID0723</strain>
    </source>
</reference>
<dbReference type="EMBL" id="JABWMJ010000006">
    <property type="protein sequence ID" value="NUZ06804.1"/>
    <property type="molecule type" value="Genomic_DNA"/>
</dbReference>
<organism evidence="3 4">
    <name type="scientific">Piscinibacter koreensis</name>
    <dbReference type="NCBI Taxonomy" id="2742824"/>
    <lineage>
        <taxon>Bacteria</taxon>
        <taxon>Pseudomonadati</taxon>
        <taxon>Pseudomonadota</taxon>
        <taxon>Betaproteobacteria</taxon>
        <taxon>Burkholderiales</taxon>
        <taxon>Sphaerotilaceae</taxon>
        <taxon>Piscinibacter</taxon>
    </lineage>
</organism>
<protein>
    <recommendedName>
        <fullName evidence="5">DUF2946 domain-containing protein</fullName>
    </recommendedName>
</protein>
<dbReference type="AlphaFoldDB" id="A0A7Y6NPA5"/>
<evidence type="ECO:0008006" key="5">
    <source>
        <dbReference type="Google" id="ProtNLM"/>
    </source>
</evidence>
<feature type="signal peptide" evidence="2">
    <location>
        <begin position="1"/>
        <end position="29"/>
    </location>
</feature>
<gene>
    <name evidence="3" type="ORF">HQN59_13650</name>
</gene>
<keyword evidence="4" id="KW-1185">Reference proteome</keyword>
<evidence type="ECO:0000256" key="1">
    <source>
        <dbReference type="SAM" id="MobiDB-lite"/>
    </source>
</evidence>
<evidence type="ECO:0000313" key="3">
    <source>
        <dbReference type="EMBL" id="NUZ06804.1"/>
    </source>
</evidence>